<evidence type="ECO:0000256" key="8">
    <source>
        <dbReference type="ARBA" id="ARBA00022840"/>
    </source>
</evidence>
<dbReference type="PANTHER" id="PTHR12358">
    <property type="entry name" value="SPHINGOSINE KINASE"/>
    <property type="match status" value="1"/>
</dbReference>
<evidence type="ECO:0000313" key="15">
    <source>
        <dbReference type="Proteomes" id="UP000572635"/>
    </source>
</evidence>
<dbReference type="RefSeq" id="WP_184399228.1">
    <property type="nucleotide sequence ID" value="NZ_BAAAJD010000037.1"/>
</dbReference>
<gene>
    <name evidence="14" type="ORF">HDA36_006148</name>
</gene>
<keyword evidence="9" id="KW-0460">Magnesium</keyword>
<keyword evidence="8" id="KW-0067">ATP-binding</keyword>
<dbReference type="Proteomes" id="UP000572635">
    <property type="component" value="Unassembled WGS sequence"/>
</dbReference>
<feature type="domain" description="DAGKc" evidence="13">
    <location>
        <begin position="1"/>
        <end position="130"/>
    </location>
</feature>
<comment type="cofactor">
    <cofactor evidence="1">
        <name>Mg(2+)</name>
        <dbReference type="ChEBI" id="CHEBI:18420"/>
    </cofactor>
</comment>
<dbReference type="EC" id="2.7.1.107" evidence="14"/>
<accession>A0A7W8VHB1</accession>
<keyword evidence="15" id="KW-1185">Reference proteome</keyword>
<keyword evidence="7 14" id="KW-0418">Kinase</keyword>
<evidence type="ECO:0000256" key="4">
    <source>
        <dbReference type="ARBA" id="ARBA00022679"/>
    </source>
</evidence>
<comment type="similarity">
    <text evidence="2">Belongs to the diacylglycerol/lipid kinase family.</text>
</comment>
<dbReference type="GO" id="GO:0046872">
    <property type="term" value="F:metal ion binding"/>
    <property type="evidence" value="ECO:0007669"/>
    <property type="project" value="UniProtKB-KW"/>
</dbReference>
<evidence type="ECO:0000313" key="14">
    <source>
        <dbReference type="EMBL" id="MBB5436000.1"/>
    </source>
</evidence>
<dbReference type="SUPFAM" id="SSF111331">
    <property type="entry name" value="NAD kinase/diacylglycerol kinase-like"/>
    <property type="match status" value="1"/>
</dbReference>
<dbReference type="Gene3D" id="3.40.50.10330">
    <property type="entry name" value="Probable inorganic polyphosphate/atp-NAD kinase, domain 1"/>
    <property type="match status" value="1"/>
</dbReference>
<keyword evidence="4 14" id="KW-0808">Transferase</keyword>
<keyword evidence="12" id="KW-1208">Phospholipid metabolism</keyword>
<dbReference type="Gene3D" id="2.60.200.40">
    <property type="match status" value="1"/>
</dbReference>
<evidence type="ECO:0000256" key="3">
    <source>
        <dbReference type="ARBA" id="ARBA00022516"/>
    </source>
</evidence>
<evidence type="ECO:0000256" key="6">
    <source>
        <dbReference type="ARBA" id="ARBA00022741"/>
    </source>
</evidence>
<sequence>MPSTVSLLVNPASGSGRAAVAAGRLLTRLRALGTEPTVLIGRSAADSARLAREAVRRKPDALVAVGGDGMVHTALQAVAGTDVPLGVVPAGTGNDIARELGIGRSATEAAERIARGYTVPADTVHCTGQGVDLHYLSVLACGFDSRVNERVNGFPISLGRAGYLVGLAAELRSFRPIPYRIEVDGEVLEAEGMLAAVGNTRCYGGGMKVCPGARYDDGLLEVVFVHAVAAADFVRFFPRVFSGTHTELDEVAVVRGRRVTITTDGRAAGIPAVVGYADGERVGETPLTCEIAPKSVRVLM</sequence>
<dbReference type="NCBIfam" id="TIGR00147">
    <property type="entry name" value="YegS/Rv2252/BmrU family lipid kinase"/>
    <property type="match status" value="1"/>
</dbReference>
<evidence type="ECO:0000256" key="9">
    <source>
        <dbReference type="ARBA" id="ARBA00022842"/>
    </source>
</evidence>
<comment type="caution">
    <text evidence="14">The sequence shown here is derived from an EMBL/GenBank/DDBJ whole genome shotgun (WGS) entry which is preliminary data.</text>
</comment>
<evidence type="ECO:0000256" key="5">
    <source>
        <dbReference type="ARBA" id="ARBA00022723"/>
    </source>
</evidence>
<keyword evidence="3" id="KW-0444">Lipid biosynthesis</keyword>
<dbReference type="InterPro" id="IPR017438">
    <property type="entry name" value="ATP-NAD_kinase_N"/>
</dbReference>
<keyword evidence="11" id="KW-0594">Phospholipid biosynthesis</keyword>
<dbReference type="SMART" id="SM00046">
    <property type="entry name" value="DAGKc"/>
    <property type="match status" value="1"/>
</dbReference>
<evidence type="ECO:0000256" key="10">
    <source>
        <dbReference type="ARBA" id="ARBA00023098"/>
    </source>
</evidence>
<dbReference type="InterPro" id="IPR045540">
    <property type="entry name" value="YegS/DAGK_C"/>
</dbReference>
<dbReference type="InterPro" id="IPR001206">
    <property type="entry name" value="Diacylglycerol_kinase_cat_dom"/>
</dbReference>
<keyword evidence="10" id="KW-0443">Lipid metabolism</keyword>
<evidence type="ECO:0000256" key="7">
    <source>
        <dbReference type="ARBA" id="ARBA00022777"/>
    </source>
</evidence>
<name>A0A7W8VHB1_9ACTN</name>
<evidence type="ECO:0000256" key="2">
    <source>
        <dbReference type="ARBA" id="ARBA00005983"/>
    </source>
</evidence>
<dbReference type="GO" id="GO:0004143">
    <property type="term" value="F:ATP-dependent diacylglycerol kinase activity"/>
    <property type="evidence" value="ECO:0007669"/>
    <property type="project" value="UniProtKB-EC"/>
</dbReference>
<dbReference type="AlphaFoldDB" id="A0A7W8VHB1"/>
<protein>
    <submittedName>
        <fullName evidence="14">Diacylglycerol kinase (ATP)</fullName>
        <ecNumber evidence="14">2.7.1.107</ecNumber>
    </submittedName>
</protein>
<dbReference type="GO" id="GO:0005524">
    <property type="term" value="F:ATP binding"/>
    <property type="evidence" value="ECO:0007669"/>
    <property type="project" value="UniProtKB-KW"/>
</dbReference>
<dbReference type="InterPro" id="IPR005218">
    <property type="entry name" value="Diacylglycerol/lipid_kinase"/>
</dbReference>
<keyword evidence="5" id="KW-0479">Metal-binding</keyword>
<dbReference type="Pfam" id="PF00781">
    <property type="entry name" value="DAGK_cat"/>
    <property type="match status" value="1"/>
</dbReference>
<dbReference type="PANTHER" id="PTHR12358:SF106">
    <property type="entry name" value="LIPID KINASE YEGS"/>
    <property type="match status" value="1"/>
</dbReference>
<dbReference type="GO" id="GO:0008654">
    <property type="term" value="P:phospholipid biosynthetic process"/>
    <property type="evidence" value="ECO:0007669"/>
    <property type="project" value="UniProtKB-KW"/>
</dbReference>
<dbReference type="InterPro" id="IPR050187">
    <property type="entry name" value="Lipid_Phosphate_FormReg"/>
</dbReference>
<evidence type="ECO:0000256" key="1">
    <source>
        <dbReference type="ARBA" id="ARBA00001946"/>
    </source>
</evidence>
<dbReference type="Pfam" id="PF19279">
    <property type="entry name" value="YegS_C"/>
    <property type="match status" value="1"/>
</dbReference>
<reference evidence="14 15" key="1">
    <citation type="submission" date="2020-08" db="EMBL/GenBank/DDBJ databases">
        <title>Sequencing the genomes of 1000 actinobacteria strains.</title>
        <authorList>
            <person name="Klenk H.-P."/>
        </authorList>
    </citation>
    <scope>NUCLEOTIDE SEQUENCE [LARGE SCALE GENOMIC DNA]</scope>
    <source>
        <strain evidence="14 15">DSM 44551</strain>
    </source>
</reference>
<evidence type="ECO:0000256" key="11">
    <source>
        <dbReference type="ARBA" id="ARBA00023209"/>
    </source>
</evidence>
<evidence type="ECO:0000256" key="12">
    <source>
        <dbReference type="ARBA" id="ARBA00023264"/>
    </source>
</evidence>
<dbReference type="PROSITE" id="PS50146">
    <property type="entry name" value="DAGK"/>
    <property type="match status" value="1"/>
</dbReference>
<dbReference type="InterPro" id="IPR016064">
    <property type="entry name" value="NAD/diacylglycerol_kinase_sf"/>
</dbReference>
<evidence type="ECO:0000259" key="13">
    <source>
        <dbReference type="PROSITE" id="PS50146"/>
    </source>
</evidence>
<keyword evidence="6" id="KW-0547">Nucleotide-binding</keyword>
<organism evidence="14 15">
    <name type="scientific">Nocardiopsis composta</name>
    <dbReference type="NCBI Taxonomy" id="157465"/>
    <lineage>
        <taxon>Bacteria</taxon>
        <taxon>Bacillati</taxon>
        <taxon>Actinomycetota</taxon>
        <taxon>Actinomycetes</taxon>
        <taxon>Streptosporangiales</taxon>
        <taxon>Nocardiopsidaceae</taxon>
        <taxon>Nocardiopsis</taxon>
    </lineage>
</organism>
<dbReference type="EMBL" id="JACHDB010000002">
    <property type="protein sequence ID" value="MBB5436000.1"/>
    <property type="molecule type" value="Genomic_DNA"/>
</dbReference>
<proteinExistence type="inferred from homology"/>
<dbReference type="GO" id="GO:0005886">
    <property type="term" value="C:plasma membrane"/>
    <property type="evidence" value="ECO:0007669"/>
    <property type="project" value="TreeGrafter"/>
</dbReference>